<gene>
    <name evidence="15" type="primary">upp</name>
    <name evidence="15" type="ORF">FE785_06955</name>
</gene>
<evidence type="ECO:0000256" key="9">
    <source>
        <dbReference type="ARBA" id="ARBA00023134"/>
    </source>
</evidence>
<dbReference type="InterPro" id="IPR005765">
    <property type="entry name" value="UPRT"/>
</dbReference>
<sequence length="211" mass="23655">MIKVLNQPQQPLIEELINRLRNQHTQAAEFRQIIAELTRFLCYHALADFTMQKRSIDTWNGQHNYPKIDQSQLVLVPILRAGMPMLDGAQALLPDAGNGFLAMKRDELTHIAKTYYNRVPECHGKTVLLLDPMLATGGSLSDAIALLKAQGAERIISLNIIGSPEGIEQIQKHYPEVDVFITQVDDYLDENKFIYPGLGDAGDRAFNTPES</sequence>
<dbReference type="OrthoDB" id="9781675at2"/>
<dbReference type="RefSeq" id="WP_138565062.1">
    <property type="nucleotide sequence ID" value="NZ_CP040602.1"/>
</dbReference>
<evidence type="ECO:0000256" key="3">
    <source>
        <dbReference type="ARBA" id="ARBA00009516"/>
    </source>
</evidence>
<dbReference type="GO" id="GO:0004845">
    <property type="term" value="F:uracil phosphoribosyltransferase activity"/>
    <property type="evidence" value="ECO:0007669"/>
    <property type="project" value="UniProtKB-UniRule"/>
</dbReference>
<keyword evidence="9" id="KW-0342">GTP-binding</keyword>
<keyword evidence="16" id="KW-1185">Reference proteome</keyword>
<keyword evidence="6 15" id="KW-0328">Glycosyltransferase</keyword>
<dbReference type="FunFam" id="3.40.50.2020:FF:000023">
    <property type="entry name" value="Probable uracil phosphoribosyltransferase"/>
    <property type="match status" value="1"/>
</dbReference>
<dbReference type="Proteomes" id="UP000304864">
    <property type="component" value="Chromosome"/>
</dbReference>
<evidence type="ECO:0000256" key="10">
    <source>
        <dbReference type="ARBA" id="ARBA00052919"/>
    </source>
</evidence>
<comment type="similarity">
    <text evidence="3">Belongs to the UPRTase family.</text>
</comment>
<comment type="pathway">
    <text evidence="2">Pyrimidine metabolism; UMP biosynthesis via salvage pathway; UMP from uracil: step 1/1.</text>
</comment>
<keyword evidence="7 15" id="KW-0808">Transferase</keyword>
<dbReference type="NCBIfam" id="NF001097">
    <property type="entry name" value="PRK00129.1"/>
    <property type="match status" value="1"/>
</dbReference>
<comment type="cofactor">
    <cofactor evidence="1">
        <name>Mg(2+)</name>
        <dbReference type="ChEBI" id="CHEBI:18420"/>
    </cofactor>
</comment>
<proteinExistence type="inferred from homology"/>
<dbReference type="SUPFAM" id="SSF53271">
    <property type="entry name" value="PRTase-like"/>
    <property type="match status" value="1"/>
</dbReference>
<evidence type="ECO:0000259" key="14">
    <source>
        <dbReference type="Pfam" id="PF14681"/>
    </source>
</evidence>
<evidence type="ECO:0000256" key="1">
    <source>
        <dbReference type="ARBA" id="ARBA00001946"/>
    </source>
</evidence>
<dbReference type="EMBL" id="CP040602">
    <property type="protein sequence ID" value="QCU90387.1"/>
    <property type="molecule type" value="Genomic_DNA"/>
</dbReference>
<dbReference type="EC" id="2.4.2.9" evidence="4 13"/>
<dbReference type="GO" id="GO:0044206">
    <property type="term" value="P:UMP salvage"/>
    <property type="evidence" value="ECO:0007669"/>
    <property type="project" value="UniProtKB-UniPathway"/>
</dbReference>
<dbReference type="InterPro" id="IPR000836">
    <property type="entry name" value="PRTase_dom"/>
</dbReference>
<dbReference type="PANTHER" id="PTHR32315">
    <property type="entry name" value="ADENINE PHOSPHORIBOSYLTRANSFERASE"/>
    <property type="match status" value="1"/>
</dbReference>
<comment type="function">
    <text evidence="11">Catalyzes the conversion of uracil and 5-phospho-alpha-D-ribose 1-diphosphate (PRPP) to UMP and diphosphate.</text>
</comment>
<evidence type="ECO:0000256" key="11">
    <source>
        <dbReference type="ARBA" id="ARBA00056901"/>
    </source>
</evidence>
<dbReference type="Pfam" id="PF14681">
    <property type="entry name" value="UPRTase"/>
    <property type="match status" value="1"/>
</dbReference>
<comment type="catalytic activity">
    <reaction evidence="10">
        <text>UMP + diphosphate = 5-phospho-alpha-D-ribose 1-diphosphate + uracil</text>
        <dbReference type="Rhea" id="RHEA:13017"/>
        <dbReference type="ChEBI" id="CHEBI:17568"/>
        <dbReference type="ChEBI" id="CHEBI:33019"/>
        <dbReference type="ChEBI" id="CHEBI:57865"/>
        <dbReference type="ChEBI" id="CHEBI:58017"/>
        <dbReference type="EC" id="2.4.2.9"/>
    </reaction>
</comment>
<dbReference type="AlphaFoldDB" id="A0A4P9K812"/>
<evidence type="ECO:0000256" key="4">
    <source>
        <dbReference type="ARBA" id="ARBA00011894"/>
    </source>
</evidence>
<feature type="domain" description="Phosphoribosyltransferase" evidence="14">
    <location>
        <begin position="8"/>
        <end position="208"/>
    </location>
</feature>
<reference evidence="15 16" key="1">
    <citation type="submission" date="2019-05" db="EMBL/GenBank/DDBJ databases">
        <title>Thiomicrorhabdus sediminis sp. nov, a novel sulfur-oxidizing bacterium isolated from coastal sediment.</title>
        <authorList>
            <person name="Liu X."/>
        </authorList>
    </citation>
    <scope>NUCLEOTIDE SEQUENCE [LARGE SCALE GENOMIC DNA]</scope>
    <source>
        <strain evidence="15 16">G1</strain>
    </source>
</reference>
<evidence type="ECO:0000256" key="6">
    <source>
        <dbReference type="ARBA" id="ARBA00022676"/>
    </source>
</evidence>
<dbReference type="NCBIfam" id="TIGR01091">
    <property type="entry name" value="upp"/>
    <property type="match status" value="1"/>
</dbReference>
<accession>A0A4P9K812</accession>
<dbReference type="InterPro" id="IPR029057">
    <property type="entry name" value="PRTase-like"/>
</dbReference>
<keyword evidence="5" id="KW-0021">Allosteric enzyme</keyword>
<protein>
    <recommendedName>
        <fullName evidence="12 13">Uracil phosphoribosyltransferase</fullName>
        <ecNumber evidence="4 13">2.4.2.9</ecNumber>
    </recommendedName>
</protein>
<evidence type="ECO:0000313" key="15">
    <source>
        <dbReference type="EMBL" id="QCU90387.1"/>
    </source>
</evidence>
<evidence type="ECO:0000256" key="7">
    <source>
        <dbReference type="ARBA" id="ARBA00022679"/>
    </source>
</evidence>
<evidence type="ECO:0000256" key="5">
    <source>
        <dbReference type="ARBA" id="ARBA00022533"/>
    </source>
</evidence>
<dbReference type="PANTHER" id="PTHR32315:SF4">
    <property type="entry name" value="URACIL PHOSPHORIBOSYLTRANSFERASE, CHLOROPLASTIC"/>
    <property type="match status" value="1"/>
</dbReference>
<evidence type="ECO:0000256" key="2">
    <source>
        <dbReference type="ARBA" id="ARBA00005180"/>
    </source>
</evidence>
<dbReference type="InterPro" id="IPR050054">
    <property type="entry name" value="UPRTase/APRTase"/>
</dbReference>
<dbReference type="CDD" id="cd06223">
    <property type="entry name" value="PRTases_typeI"/>
    <property type="match status" value="1"/>
</dbReference>
<dbReference type="GO" id="GO:0006223">
    <property type="term" value="P:uracil salvage"/>
    <property type="evidence" value="ECO:0007669"/>
    <property type="project" value="InterPro"/>
</dbReference>
<dbReference type="Gene3D" id="3.40.50.2020">
    <property type="match status" value="1"/>
</dbReference>
<dbReference type="KEGG" id="thig:FE785_06955"/>
<keyword evidence="8" id="KW-0547">Nucleotide-binding</keyword>
<name>A0A4P9K812_9GAMM</name>
<evidence type="ECO:0000256" key="13">
    <source>
        <dbReference type="NCBIfam" id="TIGR01091"/>
    </source>
</evidence>
<evidence type="ECO:0000313" key="16">
    <source>
        <dbReference type="Proteomes" id="UP000304864"/>
    </source>
</evidence>
<dbReference type="UniPathway" id="UPA00574">
    <property type="reaction ID" value="UER00636"/>
</dbReference>
<evidence type="ECO:0000256" key="8">
    <source>
        <dbReference type="ARBA" id="ARBA00022741"/>
    </source>
</evidence>
<evidence type="ECO:0000256" key="12">
    <source>
        <dbReference type="ARBA" id="ARBA00072146"/>
    </source>
</evidence>
<organism evidence="15 16">
    <name type="scientific">Thiomicrorhabdus sediminis</name>
    <dbReference type="NCBI Taxonomy" id="2580412"/>
    <lineage>
        <taxon>Bacteria</taxon>
        <taxon>Pseudomonadati</taxon>
        <taxon>Pseudomonadota</taxon>
        <taxon>Gammaproteobacteria</taxon>
        <taxon>Thiotrichales</taxon>
        <taxon>Piscirickettsiaceae</taxon>
        <taxon>Thiomicrorhabdus</taxon>
    </lineage>
</organism>
<dbReference type="GO" id="GO:0005525">
    <property type="term" value="F:GTP binding"/>
    <property type="evidence" value="ECO:0007669"/>
    <property type="project" value="UniProtKB-KW"/>
</dbReference>